<keyword evidence="9" id="KW-0902">Two-component regulatory system</keyword>
<dbReference type="EMBL" id="JACGWT010000002">
    <property type="protein sequence ID" value="MBA8793701.1"/>
    <property type="molecule type" value="Genomic_DNA"/>
</dbReference>
<dbReference type="AlphaFoldDB" id="A0A7W3IR49"/>
<dbReference type="GO" id="GO:0005886">
    <property type="term" value="C:plasma membrane"/>
    <property type="evidence" value="ECO:0007669"/>
    <property type="project" value="UniProtKB-SubCell"/>
</dbReference>
<dbReference type="Gene3D" id="1.10.287.130">
    <property type="match status" value="1"/>
</dbReference>
<keyword evidence="8 12" id="KW-1133">Transmembrane helix</keyword>
<evidence type="ECO:0000256" key="1">
    <source>
        <dbReference type="ARBA" id="ARBA00000085"/>
    </source>
</evidence>
<dbReference type="RefSeq" id="WP_182559282.1">
    <property type="nucleotide sequence ID" value="NZ_JACGWT010000002.1"/>
</dbReference>
<dbReference type="EC" id="2.7.13.3" evidence="3"/>
<dbReference type="InterPro" id="IPR003594">
    <property type="entry name" value="HATPase_dom"/>
</dbReference>
<evidence type="ECO:0000256" key="6">
    <source>
        <dbReference type="ARBA" id="ARBA00022692"/>
    </source>
</evidence>
<reference evidence="15 16" key="1">
    <citation type="submission" date="2020-07" db="EMBL/GenBank/DDBJ databases">
        <title>Sequencing the genomes of 1000 actinobacteria strains.</title>
        <authorList>
            <person name="Klenk H.-P."/>
        </authorList>
    </citation>
    <scope>NUCLEOTIDE SEQUENCE [LARGE SCALE GENOMIC DNA]</scope>
    <source>
        <strain evidence="15 16">DSM 100723</strain>
    </source>
</reference>
<sequence length="489" mass="51565">MSNPIAPDRSTVPAPVPSPGRRGGRLRTASLRRRVTVAVWLLLAIMVAVLALATAIALSARLDTQLRQRLQDRAEIGAALVGQVSDRELVDQIEGDGVSVVLVTASGAQYSKGPLAGASTGTRTATAQPPGPRGPAAAPGPADPVVVQGDLYRIDTRLSDGARLTLIASAADVRRTIAQVEVVLVVGGLLVLLAAAAVLGPLVGRALRPLAEMTETARSITAGDRGRRLRPTRPETELGRTAVAFDAMLDAVEGAETQARSAEDRLRTFLSDAAHELRTPLAGARAATEQVLRSDLPREERERRLVTAIRENDRAARLVDDMLTMARIDQGLELRPTEADLTALAERAVAIRTLSAPDARLRVDGDPVPVRVEPDRIVQIVTNLLDNALRAGGPTTGVRLTTRIRDGWAELEVIDDGPGIPAADAARVFDRLVRLDAARSRTEATGPDKGFGLGLPIARGIARAHGGDLVCVPKPTGSGATFLLTLPAV</sequence>
<dbReference type="InterPro" id="IPR036097">
    <property type="entry name" value="HisK_dim/P_sf"/>
</dbReference>
<dbReference type="SUPFAM" id="SSF158472">
    <property type="entry name" value="HAMP domain-like"/>
    <property type="match status" value="1"/>
</dbReference>
<dbReference type="InterPro" id="IPR004358">
    <property type="entry name" value="Sig_transdc_His_kin-like_C"/>
</dbReference>
<evidence type="ECO:0000256" key="9">
    <source>
        <dbReference type="ARBA" id="ARBA00023012"/>
    </source>
</evidence>
<dbReference type="SMART" id="SM00388">
    <property type="entry name" value="HisKA"/>
    <property type="match status" value="1"/>
</dbReference>
<dbReference type="PROSITE" id="PS50885">
    <property type="entry name" value="HAMP"/>
    <property type="match status" value="1"/>
</dbReference>
<evidence type="ECO:0000256" key="7">
    <source>
        <dbReference type="ARBA" id="ARBA00022777"/>
    </source>
</evidence>
<organism evidence="15 16">
    <name type="scientific">Microlunatus kandeliicorticis</name>
    <dbReference type="NCBI Taxonomy" id="1759536"/>
    <lineage>
        <taxon>Bacteria</taxon>
        <taxon>Bacillati</taxon>
        <taxon>Actinomycetota</taxon>
        <taxon>Actinomycetes</taxon>
        <taxon>Propionibacteriales</taxon>
        <taxon>Propionibacteriaceae</taxon>
        <taxon>Microlunatus</taxon>
    </lineage>
</organism>
<dbReference type="InterPro" id="IPR003661">
    <property type="entry name" value="HisK_dim/P_dom"/>
</dbReference>
<evidence type="ECO:0000256" key="3">
    <source>
        <dbReference type="ARBA" id="ARBA00012438"/>
    </source>
</evidence>
<name>A0A7W3IR49_9ACTN</name>
<dbReference type="Gene3D" id="6.10.340.10">
    <property type="match status" value="1"/>
</dbReference>
<keyword evidence="5" id="KW-0808">Transferase</keyword>
<dbReference type="Gene3D" id="3.30.565.10">
    <property type="entry name" value="Histidine kinase-like ATPase, C-terminal domain"/>
    <property type="match status" value="1"/>
</dbReference>
<dbReference type="Proteomes" id="UP000523079">
    <property type="component" value="Unassembled WGS sequence"/>
</dbReference>
<dbReference type="CDD" id="cd00082">
    <property type="entry name" value="HisKA"/>
    <property type="match status" value="1"/>
</dbReference>
<evidence type="ECO:0000256" key="8">
    <source>
        <dbReference type="ARBA" id="ARBA00022989"/>
    </source>
</evidence>
<accession>A0A7W3IR49</accession>
<evidence type="ECO:0000259" key="13">
    <source>
        <dbReference type="PROSITE" id="PS50109"/>
    </source>
</evidence>
<evidence type="ECO:0000256" key="4">
    <source>
        <dbReference type="ARBA" id="ARBA00022553"/>
    </source>
</evidence>
<feature type="domain" description="HAMP" evidence="14">
    <location>
        <begin position="204"/>
        <end position="257"/>
    </location>
</feature>
<dbReference type="PANTHER" id="PTHR45436:SF5">
    <property type="entry name" value="SENSOR HISTIDINE KINASE TRCS"/>
    <property type="match status" value="1"/>
</dbReference>
<evidence type="ECO:0000313" key="15">
    <source>
        <dbReference type="EMBL" id="MBA8793701.1"/>
    </source>
</evidence>
<dbReference type="InterPro" id="IPR005467">
    <property type="entry name" value="His_kinase_dom"/>
</dbReference>
<keyword evidence="7 15" id="KW-0418">Kinase</keyword>
<dbReference type="PANTHER" id="PTHR45436">
    <property type="entry name" value="SENSOR HISTIDINE KINASE YKOH"/>
    <property type="match status" value="1"/>
</dbReference>
<dbReference type="Pfam" id="PF00672">
    <property type="entry name" value="HAMP"/>
    <property type="match status" value="1"/>
</dbReference>
<dbReference type="SMART" id="SM00387">
    <property type="entry name" value="HATPase_c"/>
    <property type="match status" value="1"/>
</dbReference>
<dbReference type="PRINTS" id="PR00344">
    <property type="entry name" value="BCTRLSENSOR"/>
</dbReference>
<dbReference type="SUPFAM" id="SSF47384">
    <property type="entry name" value="Homodimeric domain of signal transducing histidine kinase"/>
    <property type="match status" value="1"/>
</dbReference>
<dbReference type="InterPro" id="IPR050428">
    <property type="entry name" value="TCS_sensor_his_kinase"/>
</dbReference>
<dbReference type="Pfam" id="PF00512">
    <property type="entry name" value="HisKA"/>
    <property type="match status" value="1"/>
</dbReference>
<keyword evidence="6 12" id="KW-0812">Transmembrane</keyword>
<evidence type="ECO:0000313" key="16">
    <source>
        <dbReference type="Proteomes" id="UP000523079"/>
    </source>
</evidence>
<dbReference type="InterPro" id="IPR036890">
    <property type="entry name" value="HATPase_C_sf"/>
</dbReference>
<feature type="transmembrane region" description="Helical" evidence="12">
    <location>
        <begin position="37"/>
        <end position="60"/>
    </location>
</feature>
<dbReference type="InterPro" id="IPR003660">
    <property type="entry name" value="HAMP_dom"/>
</dbReference>
<feature type="domain" description="Histidine kinase" evidence="13">
    <location>
        <begin position="272"/>
        <end position="489"/>
    </location>
</feature>
<proteinExistence type="predicted"/>
<keyword evidence="4" id="KW-0597">Phosphoprotein</keyword>
<dbReference type="PROSITE" id="PS50109">
    <property type="entry name" value="HIS_KIN"/>
    <property type="match status" value="1"/>
</dbReference>
<evidence type="ECO:0000256" key="10">
    <source>
        <dbReference type="ARBA" id="ARBA00023136"/>
    </source>
</evidence>
<dbReference type="SUPFAM" id="SSF55874">
    <property type="entry name" value="ATPase domain of HSP90 chaperone/DNA topoisomerase II/histidine kinase"/>
    <property type="match status" value="1"/>
</dbReference>
<comment type="subcellular location">
    <subcellularLocation>
        <location evidence="2">Cell membrane</location>
    </subcellularLocation>
</comment>
<keyword evidence="10 12" id="KW-0472">Membrane</keyword>
<feature type="region of interest" description="Disordered" evidence="11">
    <location>
        <begin position="113"/>
        <end position="142"/>
    </location>
</feature>
<comment type="catalytic activity">
    <reaction evidence="1">
        <text>ATP + protein L-histidine = ADP + protein N-phospho-L-histidine.</text>
        <dbReference type="EC" id="2.7.13.3"/>
    </reaction>
</comment>
<protein>
    <recommendedName>
        <fullName evidence="3">histidine kinase</fullName>
        <ecNumber evidence="3">2.7.13.3</ecNumber>
    </recommendedName>
</protein>
<dbReference type="Pfam" id="PF02518">
    <property type="entry name" value="HATPase_c"/>
    <property type="match status" value="1"/>
</dbReference>
<evidence type="ECO:0000256" key="5">
    <source>
        <dbReference type="ARBA" id="ARBA00022679"/>
    </source>
</evidence>
<evidence type="ECO:0000259" key="14">
    <source>
        <dbReference type="PROSITE" id="PS50885"/>
    </source>
</evidence>
<dbReference type="CDD" id="cd06225">
    <property type="entry name" value="HAMP"/>
    <property type="match status" value="1"/>
</dbReference>
<gene>
    <name evidence="15" type="ORF">FHX74_001306</name>
</gene>
<dbReference type="CDD" id="cd00075">
    <property type="entry name" value="HATPase"/>
    <property type="match status" value="1"/>
</dbReference>
<evidence type="ECO:0000256" key="2">
    <source>
        <dbReference type="ARBA" id="ARBA00004236"/>
    </source>
</evidence>
<keyword evidence="16" id="KW-1185">Reference proteome</keyword>
<evidence type="ECO:0000256" key="11">
    <source>
        <dbReference type="SAM" id="MobiDB-lite"/>
    </source>
</evidence>
<comment type="caution">
    <text evidence="15">The sequence shown here is derived from an EMBL/GenBank/DDBJ whole genome shotgun (WGS) entry which is preliminary data.</text>
</comment>
<feature type="transmembrane region" description="Helical" evidence="12">
    <location>
        <begin position="182"/>
        <end position="203"/>
    </location>
</feature>
<evidence type="ECO:0000256" key="12">
    <source>
        <dbReference type="SAM" id="Phobius"/>
    </source>
</evidence>
<dbReference type="SMART" id="SM00304">
    <property type="entry name" value="HAMP"/>
    <property type="match status" value="1"/>
</dbReference>
<dbReference type="GO" id="GO:0000155">
    <property type="term" value="F:phosphorelay sensor kinase activity"/>
    <property type="evidence" value="ECO:0007669"/>
    <property type="project" value="InterPro"/>
</dbReference>
<feature type="compositionally biased region" description="Low complexity" evidence="11">
    <location>
        <begin position="116"/>
        <end position="142"/>
    </location>
</feature>
<feature type="region of interest" description="Disordered" evidence="11">
    <location>
        <begin position="1"/>
        <end position="27"/>
    </location>
</feature>